<dbReference type="PANTHER" id="PTHR46621:SF1">
    <property type="entry name" value="SNRNA-ACTIVATING PROTEIN COMPLEX SUBUNIT 4"/>
    <property type="match status" value="1"/>
</dbReference>
<keyword evidence="2" id="KW-0238">DNA-binding</keyword>
<evidence type="ECO:0000259" key="7">
    <source>
        <dbReference type="PROSITE" id="PS51294"/>
    </source>
</evidence>
<accession>A0ABR2IY77</accession>
<evidence type="ECO:0000256" key="2">
    <source>
        <dbReference type="ARBA" id="ARBA00023125"/>
    </source>
</evidence>
<proteinExistence type="predicted"/>
<dbReference type="Pfam" id="PF00249">
    <property type="entry name" value="Myb_DNA-binding"/>
    <property type="match status" value="3"/>
</dbReference>
<evidence type="ECO:0000256" key="3">
    <source>
        <dbReference type="ARBA" id="ARBA00023163"/>
    </source>
</evidence>
<dbReference type="PROSITE" id="PS50090">
    <property type="entry name" value="MYB_LIKE"/>
    <property type="match status" value="3"/>
</dbReference>
<feature type="compositionally biased region" description="Low complexity" evidence="5">
    <location>
        <begin position="19"/>
        <end position="33"/>
    </location>
</feature>
<evidence type="ECO:0000256" key="1">
    <source>
        <dbReference type="ARBA" id="ARBA00023015"/>
    </source>
</evidence>
<evidence type="ECO:0008006" key="10">
    <source>
        <dbReference type="Google" id="ProtNLM"/>
    </source>
</evidence>
<dbReference type="InterPro" id="IPR001005">
    <property type="entry name" value="SANT/Myb"/>
</dbReference>
<dbReference type="SMART" id="SM00717">
    <property type="entry name" value="SANT"/>
    <property type="match status" value="3"/>
</dbReference>
<evidence type="ECO:0000256" key="4">
    <source>
        <dbReference type="ARBA" id="ARBA00023242"/>
    </source>
</evidence>
<dbReference type="Proteomes" id="UP001470230">
    <property type="component" value="Unassembled WGS sequence"/>
</dbReference>
<feature type="domain" description="Myb-like" evidence="6">
    <location>
        <begin position="150"/>
        <end position="200"/>
    </location>
</feature>
<dbReference type="Gene3D" id="1.10.10.60">
    <property type="entry name" value="Homeodomain-like"/>
    <property type="match status" value="3"/>
</dbReference>
<organism evidence="8 9">
    <name type="scientific">Tritrichomonas musculus</name>
    <dbReference type="NCBI Taxonomy" id="1915356"/>
    <lineage>
        <taxon>Eukaryota</taxon>
        <taxon>Metamonada</taxon>
        <taxon>Parabasalia</taxon>
        <taxon>Tritrichomonadida</taxon>
        <taxon>Tritrichomonadidae</taxon>
        <taxon>Tritrichomonas</taxon>
    </lineage>
</organism>
<feature type="domain" description="HTH myb-type" evidence="7">
    <location>
        <begin position="98"/>
        <end position="149"/>
    </location>
</feature>
<feature type="compositionally biased region" description="Basic residues" evidence="5">
    <location>
        <begin position="34"/>
        <end position="45"/>
    </location>
</feature>
<comment type="caution">
    <text evidence="8">The sequence shown here is derived from an EMBL/GenBank/DDBJ whole genome shotgun (WGS) entry which is preliminary data.</text>
</comment>
<dbReference type="SUPFAM" id="SSF46689">
    <property type="entry name" value="Homeodomain-like"/>
    <property type="match status" value="2"/>
</dbReference>
<dbReference type="InterPro" id="IPR009057">
    <property type="entry name" value="Homeodomain-like_sf"/>
</dbReference>
<dbReference type="PROSITE" id="PS51294">
    <property type="entry name" value="HTH_MYB"/>
    <property type="match status" value="2"/>
</dbReference>
<dbReference type="InterPro" id="IPR051575">
    <property type="entry name" value="Myb-like_DNA-bd"/>
</dbReference>
<evidence type="ECO:0000313" key="9">
    <source>
        <dbReference type="Proteomes" id="UP001470230"/>
    </source>
</evidence>
<feature type="region of interest" description="Disordered" evidence="5">
    <location>
        <begin position="1"/>
        <end position="45"/>
    </location>
</feature>
<evidence type="ECO:0000313" key="8">
    <source>
        <dbReference type="EMBL" id="KAK8870589.1"/>
    </source>
</evidence>
<keyword evidence="4" id="KW-0539">Nucleus</keyword>
<keyword evidence="9" id="KW-1185">Reference proteome</keyword>
<dbReference type="CDD" id="cd00167">
    <property type="entry name" value="SANT"/>
    <property type="match status" value="3"/>
</dbReference>
<sequence length="257" mass="30408">METFILPQINIPPPARSISHSQSPQPQFQPHSFKYNRPRRKRQVKKIPATGNWTPEEDKLLMNLVEGSTEKKHWQTMATYFVNKTPQQIMNRWNKVINPSLVKGNWTQEEDAILTNWVHHHGEKGWTKVASRLPGRIGKQCRERWVNCLKPNIKRSEWTEEEDNKIIELQSTLGNKWAKMAEIIEGRTDNQIKNRWNSVLKKKLNSSDKDDIFRLDDNLTFSDDLGLTFFDENNQKEDENPDDFGNYWFDDWMGKDR</sequence>
<feature type="domain" description="Myb-like" evidence="6">
    <location>
        <begin position="51"/>
        <end position="97"/>
    </location>
</feature>
<evidence type="ECO:0000256" key="5">
    <source>
        <dbReference type="SAM" id="MobiDB-lite"/>
    </source>
</evidence>
<reference evidence="8 9" key="1">
    <citation type="submission" date="2024-04" db="EMBL/GenBank/DDBJ databases">
        <title>Tritrichomonas musculus Genome.</title>
        <authorList>
            <person name="Alves-Ferreira E."/>
            <person name="Grigg M."/>
            <person name="Lorenzi H."/>
            <person name="Galac M."/>
        </authorList>
    </citation>
    <scope>NUCLEOTIDE SEQUENCE [LARGE SCALE GENOMIC DNA]</scope>
    <source>
        <strain evidence="8 9">EAF2021</strain>
    </source>
</reference>
<dbReference type="InterPro" id="IPR017930">
    <property type="entry name" value="Myb_dom"/>
</dbReference>
<gene>
    <name evidence="8" type="ORF">M9Y10_008475</name>
</gene>
<evidence type="ECO:0000259" key="6">
    <source>
        <dbReference type="PROSITE" id="PS50090"/>
    </source>
</evidence>
<name>A0ABR2IY77_9EUKA</name>
<feature type="domain" description="Myb-like" evidence="6">
    <location>
        <begin position="98"/>
        <end position="149"/>
    </location>
</feature>
<keyword evidence="3" id="KW-0804">Transcription</keyword>
<feature type="domain" description="HTH myb-type" evidence="7">
    <location>
        <begin position="150"/>
        <end position="204"/>
    </location>
</feature>
<dbReference type="EMBL" id="JAPFFF010000014">
    <property type="protein sequence ID" value="KAK8870589.1"/>
    <property type="molecule type" value="Genomic_DNA"/>
</dbReference>
<keyword evidence="1" id="KW-0805">Transcription regulation</keyword>
<protein>
    <recommendedName>
        <fullName evidence="10">Myb-like DNA-binding domain containing protein</fullName>
    </recommendedName>
</protein>
<dbReference type="PANTHER" id="PTHR46621">
    <property type="entry name" value="SNRNA-ACTIVATING PROTEIN COMPLEX SUBUNIT 4"/>
    <property type="match status" value="1"/>
</dbReference>